<organism evidence="4 5">
    <name type="scientific">Candidatus Scybalocola faecigallinarum</name>
    <dbReference type="NCBI Taxonomy" id="2840941"/>
    <lineage>
        <taxon>Bacteria</taxon>
        <taxon>Bacillati</taxon>
        <taxon>Bacillota</taxon>
        <taxon>Clostridia</taxon>
        <taxon>Lachnospirales</taxon>
        <taxon>Lachnospiraceae</taxon>
        <taxon>Lachnospiraceae incertae sedis</taxon>
        <taxon>Candidatus Scybalocola (ex Gilroy et al. 2021)</taxon>
    </lineage>
</organism>
<dbReference type="Pfam" id="PF00881">
    <property type="entry name" value="Nitroreductase"/>
    <property type="match status" value="1"/>
</dbReference>
<proteinExistence type="inferred from homology"/>
<name>A0A9D1JSL5_9FIRM</name>
<evidence type="ECO:0000313" key="5">
    <source>
        <dbReference type="Proteomes" id="UP000823927"/>
    </source>
</evidence>
<dbReference type="PANTHER" id="PTHR43673:SF10">
    <property type="entry name" value="NADH DEHYDROGENASE_NAD(P)H NITROREDUCTASE XCC3605-RELATED"/>
    <property type="match status" value="1"/>
</dbReference>
<accession>A0A9D1JSL5</accession>
<dbReference type="Proteomes" id="UP000823927">
    <property type="component" value="Unassembled WGS sequence"/>
</dbReference>
<evidence type="ECO:0000313" key="4">
    <source>
        <dbReference type="EMBL" id="HIS48495.1"/>
    </source>
</evidence>
<sequence>MNEAVKAIIERSSCNKYKPEHLKKEEIQLIVKAGLNAPSGMNRQCQRLVVVQNDAMVKKLSAMNAAVMGMDGDPFYGAPDVIIVLADKSSGTYLYDGSLAMGNMLNAAYAMGLGARWIHRAKEMFASQEGKALLKEWGLEGDLEGIGCCIAGYPDMPMETKEKVPDRVVYVD</sequence>
<evidence type="ECO:0000256" key="1">
    <source>
        <dbReference type="ARBA" id="ARBA00007118"/>
    </source>
</evidence>
<dbReference type="InterPro" id="IPR000415">
    <property type="entry name" value="Nitroreductase-like"/>
</dbReference>
<dbReference type="PANTHER" id="PTHR43673">
    <property type="entry name" value="NAD(P)H NITROREDUCTASE YDGI-RELATED"/>
    <property type="match status" value="1"/>
</dbReference>
<feature type="domain" description="Nitroreductase" evidence="3">
    <location>
        <begin position="9"/>
        <end position="150"/>
    </location>
</feature>
<gene>
    <name evidence="4" type="ORF">IAB46_13265</name>
</gene>
<dbReference type="GO" id="GO:0016491">
    <property type="term" value="F:oxidoreductase activity"/>
    <property type="evidence" value="ECO:0007669"/>
    <property type="project" value="UniProtKB-KW"/>
</dbReference>
<evidence type="ECO:0000259" key="3">
    <source>
        <dbReference type="Pfam" id="PF00881"/>
    </source>
</evidence>
<reference evidence="4" key="2">
    <citation type="journal article" date="2021" name="PeerJ">
        <title>Extensive microbial diversity within the chicken gut microbiome revealed by metagenomics and culture.</title>
        <authorList>
            <person name="Gilroy R."/>
            <person name="Ravi A."/>
            <person name="Getino M."/>
            <person name="Pursley I."/>
            <person name="Horton D.L."/>
            <person name="Alikhan N.F."/>
            <person name="Baker D."/>
            <person name="Gharbi K."/>
            <person name="Hall N."/>
            <person name="Watson M."/>
            <person name="Adriaenssens E.M."/>
            <person name="Foster-Nyarko E."/>
            <person name="Jarju S."/>
            <person name="Secka A."/>
            <person name="Antonio M."/>
            <person name="Oren A."/>
            <person name="Chaudhuri R.R."/>
            <person name="La Ragione R."/>
            <person name="Hildebrand F."/>
            <person name="Pallen M.J."/>
        </authorList>
    </citation>
    <scope>NUCLEOTIDE SEQUENCE</scope>
    <source>
        <strain evidence="4">CHK178-757</strain>
    </source>
</reference>
<dbReference type="AlphaFoldDB" id="A0A9D1JSL5"/>
<comment type="similarity">
    <text evidence="1">Belongs to the nitroreductase family.</text>
</comment>
<dbReference type="Gene3D" id="3.40.109.10">
    <property type="entry name" value="NADH Oxidase"/>
    <property type="match status" value="1"/>
</dbReference>
<dbReference type="SUPFAM" id="SSF55469">
    <property type="entry name" value="FMN-dependent nitroreductase-like"/>
    <property type="match status" value="1"/>
</dbReference>
<protein>
    <submittedName>
        <fullName evidence="4">Nitroreductase family protein</fullName>
    </submittedName>
</protein>
<evidence type="ECO:0000256" key="2">
    <source>
        <dbReference type="ARBA" id="ARBA00023002"/>
    </source>
</evidence>
<dbReference type="EMBL" id="DVIT01000056">
    <property type="protein sequence ID" value="HIS48495.1"/>
    <property type="molecule type" value="Genomic_DNA"/>
</dbReference>
<comment type="caution">
    <text evidence="4">The sequence shown here is derived from an EMBL/GenBank/DDBJ whole genome shotgun (WGS) entry which is preliminary data.</text>
</comment>
<keyword evidence="2" id="KW-0560">Oxidoreductase</keyword>
<reference evidence="4" key="1">
    <citation type="submission" date="2020-10" db="EMBL/GenBank/DDBJ databases">
        <authorList>
            <person name="Gilroy R."/>
        </authorList>
    </citation>
    <scope>NUCLEOTIDE SEQUENCE</scope>
    <source>
        <strain evidence="4">CHK178-757</strain>
    </source>
</reference>
<dbReference type="InterPro" id="IPR029479">
    <property type="entry name" value="Nitroreductase"/>
</dbReference>